<protein>
    <recommendedName>
        <fullName evidence="3">Chemotaxis methyl-accepting receptor HlyB-like 4HB MCP domain-containing protein</fullName>
    </recommendedName>
</protein>
<evidence type="ECO:0000313" key="2">
    <source>
        <dbReference type="Proteomes" id="UP000256405"/>
    </source>
</evidence>
<sequence>MKNSKKVYANLPIVAAIVLCFLQSNIFRLGGFQLLMSLEQQKKIQRTLTYVEKDHAALHEELNGVLYINGARRQNISMNDAQKNEIFALSEKLTSDFDELNTSFQSVYFADGKDDRYKKYFKPMTEFKRNLKVSVYEIEVDYLFDLYRQSEKAEETVALIKRYVESAKLENQQNIDAKIREMSIWQWLFGY</sequence>
<comment type="caution">
    <text evidence="1">The sequence shown here is derived from an EMBL/GenBank/DDBJ whole genome shotgun (WGS) entry which is preliminary data.</text>
</comment>
<dbReference type="AlphaFoldDB" id="A0A3E0DMF6"/>
<evidence type="ECO:0008006" key="3">
    <source>
        <dbReference type="Google" id="ProtNLM"/>
    </source>
</evidence>
<name>A0A3E0DMF6_9BACT</name>
<dbReference type="Proteomes" id="UP000256405">
    <property type="component" value="Unassembled WGS sequence"/>
</dbReference>
<organism evidence="1 2">
    <name type="scientific">Algoriphagus antarcticus</name>
    <dbReference type="NCBI Taxonomy" id="238540"/>
    <lineage>
        <taxon>Bacteria</taxon>
        <taxon>Pseudomonadati</taxon>
        <taxon>Bacteroidota</taxon>
        <taxon>Cytophagia</taxon>
        <taxon>Cytophagales</taxon>
        <taxon>Cyclobacteriaceae</taxon>
        <taxon>Algoriphagus</taxon>
    </lineage>
</organism>
<evidence type="ECO:0000313" key="1">
    <source>
        <dbReference type="EMBL" id="REG82714.1"/>
    </source>
</evidence>
<gene>
    <name evidence="1" type="ORF">C8N25_1202</name>
</gene>
<proteinExistence type="predicted"/>
<reference evidence="1 2" key="1">
    <citation type="submission" date="2018-08" db="EMBL/GenBank/DDBJ databases">
        <title>Genomic Encyclopedia of Archaeal and Bacterial Type Strains, Phase II (KMG-II): from individual species to whole genera.</title>
        <authorList>
            <person name="Goeker M."/>
        </authorList>
    </citation>
    <scope>NUCLEOTIDE SEQUENCE [LARGE SCALE GENOMIC DNA]</scope>
    <source>
        <strain evidence="1 2">DSM 15986</strain>
    </source>
</reference>
<dbReference type="EMBL" id="QUNF01000020">
    <property type="protein sequence ID" value="REG82714.1"/>
    <property type="molecule type" value="Genomic_DNA"/>
</dbReference>
<accession>A0A3E0DMF6</accession>
<dbReference type="RefSeq" id="WP_086542481.1">
    <property type="nucleotide sequence ID" value="NZ_MSSW01000049.1"/>
</dbReference>
<dbReference type="OrthoDB" id="9828918at2"/>
<keyword evidence="2" id="KW-1185">Reference proteome</keyword>